<evidence type="ECO:0000259" key="3">
    <source>
        <dbReference type="Pfam" id="PF22902"/>
    </source>
</evidence>
<dbReference type="Pfam" id="PF22902">
    <property type="entry name" value="NOMO1-like_9th"/>
    <property type="match status" value="1"/>
</dbReference>
<evidence type="ECO:0000259" key="4">
    <source>
        <dbReference type="Pfam" id="PF22904"/>
    </source>
</evidence>
<dbReference type="Gene3D" id="2.60.40.1120">
    <property type="entry name" value="Carboxypeptidase-like, regulatory domain"/>
    <property type="match status" value="1"/>
</dbReference>
<dbReference type="InterPro" id="IPR056191">
    <property type="entry name" value="NOMO_12th"/>
</dbReference>
<gene>
    <name evidence="8" type="primary">NOMO1</name>
    <name evidence="8" type="ORF">Anas_07466</name>
</gene>
<evidence type="ECO:0000313" key="8">
    <source>
        <dbReference type="EMBL" id="KAB7494239.1"/>
    </source>
</evidence>
<sequence length="852" mass="94475">MGKNGPVMNGIKVLLNNNIEVLTDENGKFLFDAVKFGNHILKPSAEDVQFDELKVQLTMSTTDLIVKPSNYKVCFFVSIDSASGINIPWTINIIGTKYRHEVQTGSTGSGCIFLKPDDYKASIYISPQDEEAGIRFGPSEHVFTVESQPIKKLTFSQFLGEIHGIIQCLESCRTLTVSLRPSKGNYGSPRTTTATQGKFIFREVVPAEYLLSVDKEEWCWKEPTILVVVNAKNVSAKFEQTGFRLTLNASHRTTLNYVTNKGHTGKLEVSEGTSRECVSAPGKYVFTPASCHKFGSAPLTWDTSSLQLLSLIASHHQVTGTLISREPGPFSITVKSEQNSEAVIGPLIASHSDKSVYPFEIWLENGETVTLIPSSSSNLFQYSPSSFTLKVADECMFSVVQFEAERALFIKGHVKPALKGVTIKVIGDGEELSFTTNAEGFFVAGPLDKSQSYNVVAEKVGYIMNPPSQRIEVEGRDMSTLKMSFNAYKLAEIIVKITDENGEPLEGVLVSTSGGKDYRQNSLTEADGTYIFQSLMPSDYFLRPMMKEYNFNPPSQMVEVQGGATVNVEIKGVRVAYSIFGHTTSLSGEPESDVMVEALGIGSHCSGLQEEALSDSQGNFRIRGLTPNCDYKIRLKKGEGINSHVDRSLPKERDVHVSGTDYKGLVITVMRPFLQMDVSVIVDAEPQFVSTLTAELYRDDSLDSPVHSVAIGNHPFFMLPPMIMDNRTYSIQLLSSLSQNHYEYIIKPVSFVANSSFIHMTIPFKPNLKMVDAEISRSTVFGLLFFVFVILIILNYSKVQPFVLQAIETYYNKRPNNNGKSSTKVISQSQIPCDTAYIEPVNVRKRMKVRKT</sequence>
<dbReference type="Pfam" id="PF23141">
    <property type="entry name" value="Ig_NOMO"/>
    <property type="match status" value="1"/>
</dbReference>
<dbReference type="GO" id="GO:0005789">
    <property type="term" value="C:endoplasmic reticulum membrane"/>
    <property type="evidence" value="ECO:0007669"/>
    <property type="project" value="TreeGrafter"/>
</dbReference>
<evidence type="ECO:0000259" key="5">
    <source>
        <dbReference type="Pfam" id="PF23141"/>
    </source>
</evidence>
<feature type="transmembrane region" description="Helical" evidence="2">
    <location>
        <begin position="775"/>
        <end position="796"/>
    </location>
</feature>
<protein>
    <submittedName>
        <fullName evidence="8">Nodal modulator 1</fullName>
    </submittedName>
</protein>
<dbReference type="InterPro" id="IPR056190">
    <property type="entry name" value="NOMO_5th"/>
</dbReference>
<evidence type="ECO:0000256" key="1">
    <source>
        <dbReference type="ARBA" id="ARBA00022729"/>
    </source>
</evidence>
<dbReference type="InterPro" id="IPR055074">
    <property type="entry name" value="NOMO1-3_2nd"/>
</dbReference>
<proteinExistence type="predicted"/>
<dbReference type="OrthoDB" id="10263633at2759"/>
<organism evidence="8 9">
    <name type="scientific">Armadillidium nasatum</name>
    <dbReference type="NCBI Taxonomy" id="96803"/>
    <lineage>
        <taxon>Eukaryota</taxon>
        <taxon>Metazoa</taxon>
        <taxon>Ecdysozoa</taxon>
        <taxon>Arthropoda</taxon>
        <taxon>Crustacea</taxon>
        <taxon>Multicrustacea</taxon>
        <taxon>Malacostraca</taxon>
        <taxon>Eumalacostraca</taxon>
        <taxon>Peracarida</taxon>
        <taxon>Isopoda</taxon>
        <taxon>Oniscidea</taxon>
        <taxon>Crinocheta</taxon>
        <taxon>Armadillidiidae</taxon>
        <taxon>Armadillidium</taxon>
    </lineage>
</organism>
<dbReference type="EMBL" id="SEYY01024271">
    <property type="protein sequence ID" value="KAB7494239.1"/>
    <property type="molecule type" value="Genomic_DNA"/>
</dbReference>
<keyword evidence="2" id="KW-0472">Membrane</keyword>
<dbReference type="PANTHER" id="PTHR23303:SF14">
    <property type="entry name" value="BOS COMPLEX SUBUNIT NOMO1-RELATED"/>
    <property type="match status" value="1"/>
</dbReference>
<keyword evidence="1" id="KW-0732">Signal</keyword>
<dbReference type="Pfam" id="PF23194">
    <property type="entry name" value="NOMO_5th"/>
    <property type="match status" value="1"/>
</dbReference>
<dbReference type="Pfam" id="PF22904">
    <property type="entry name" value="NOMO1-like_2nd"/>
    <property type="match status" value="1"/>
</dbReference>
<name>A0A5N5SKW6_9CRUS</name>
<accession>A0A5N5SKW6</accession>
<dbReference type="Proteomes" id="UP000326759">
    <property type="component" value="Unassembled WGS sequence"/>
</dbReference>
<evidence type="ECO:0000259" key="6">
    <source>
        <dbReference type="Pfam" id="PF23192"/>
    </source>
</evidence>
<dbReference type="SUPFAM" id="SSF49478">
    <property type="entry name" value="Cna protein B-type domain"/>
    <property type="match status" value="1"/>
</dbReference>
<dbReference type="GO" id="GO:0030246">
    <property type="term" value="F:carbohydrate binding"/>
    <property type="evidence" value="ECO:0007669"/>
    <property type="project" value="InterPro"/>
</dbReference>
<dbReference type="InterPro" id="IPR051417">
    <property type="entry name" value="SDr/BOS_complex"/>
</dbReference>
<dbReference type="Pfam" id="PF23192">
    <property type="entry name" value="NOMO_12th"/>
    <property type="match status" value="1"/>
</dbReference>
<dbReference type="InterPro" id="IPR013784">
    <property type="entry name" value="Carb-bd-like_fold"/>
</dbReference>
<evidence type="ECO:0000256" key="2">
    <source>
        <dbReference type="SAM" id="Phobius"/>
    </source>
</evidence>
<keyword evidence="9" id="KW-1185">Reference proteome</keyword>
<feature type="domain" description="NOMO second beta-sandwich" evidence="4">
    <location>
        <begin position="174"/>
        <end position="237"/>
    </location>
</feature>
<evidence type="ECO:0000313" key="9">
    <source>
        <dbReference type="Proteomes" id="UP000326759"/>
    </source>
</evidence>
<feature type="domain" description="NOMO C-terminal transthyretin-like" evidence="6">
    <location>
        <begin position="674"/>
        <end position="766"/>
    </location>
</feature>
<comment type="caution">
    <text evidence="8">The sequence shown here is derived from an EMBL/GenBank/DDBJ whole genome shotgun (WGS) entry which is preliminary data.</text>
</comment>
<dbReference type="PANTHER" id="PTHR23303">
    <property type="entry name" value="CARBOXYPEPTIDASE REGULATORY REGION-CONTAINING"/>
    <property type="match status" value="1"/>
</dbReference>
<feature type="domain" description="NOMO-like ninth beta-sandwich" evidence="3">
    <location>
        <begin position="407"/>
        <end position="469"/>
    </location>
</feature>
<keyword evidence="2" id="KW-1133">Transmembrane helix</keyword>
<reference evidence="8 9" key="1">
    <citation type="journal article" date="2019" name="PLoS Biol.">
        <title>Sex chromosomes control vertical transmission of feminizing Wolbachia symbionts in an isopod.</title>
        <authorList>
            <person name="Becking T."/>
            <person name="Chebbi M.A."/>
            <person name="Giraud I."/>
            <person name="Moumen B."/>
            <person name="Laverre T."/>
            <person name="Caubet Y."/>
            <person name="Peccoud J."/>
            <person name="Gilbert C."/>
            <person name="Cordaux R."/>
        </authorList>
    </citation>
    <scope>NUCLEOTIDE SEQUENCE [LARGE SCALE GENOMIC DNA]</scope>
    <source>
        <strain evidence="8">ANa2</strain>
        <tissue evidence="8">Whole body excluding digestive tract and cuticle</tissue>
    </source>
</reference>
<dbReference type="AlphaFoldDB" id="A0A5N5SKW6"/>
<evidence type="ECO:0000259" key="7">
    <source>
        <dbReference type="Pfam" id="PF23194"/>
    </source>
</evidence>
<dbReference type="InterPro" id="IPR055073">
    <property type="entry name" value="NOMO1-like_9th"/>
</dbReference>
<feature type="domain" description="NOMO fifth transthyretin-like" evidence="7">
    <location>
        <begin position="92"/>
        <end position="155"/>
    </location>
</feature>
<keyword evidence="2" id="KW-0812">Transmembrane</keyword>
<feature type="domain" description="NOMO seventh transthyretin-like" evidence="5">
    <location>
        <begin position="245"/>
        <end position="314"/>
    </location>
</feature>
<dbReference type="InterPro" id="IPR056319">
    <property type="entry name" value="NOMO_7th"/>
</dbReference>
<dbReference type="SUPFAM" id="SSF49452">
    <property type="entry name" value="Starch-binding domain-like"/>
    <property type="match status" value="1"/>
</dbReference>